<reference evidence="2" key="1">
    <citation type="submission" date="2021-10" db="EMBL/GenBank/DDBJ databases">
        <authorList>
            <person name="Lyu M."/>
            <person name="Wang X."/>
            <person name="Meng X."/>
            <person name="Xu K."/>
        </authorList>
    </citation>
    <scope>NUCLEOTIDE SEQUENCE</scope>
    <source>
        <strain evidence="2">A6</strain>
    </source>
</reference>
<keyword evidence="3" id="KW-1185">Reference proteome</keyword>
<dbReference type="EMBL" id="JAJGAK010000001">
    <property type="protein sequence ID" value="MCC8362432.1"/>
    <property type="molecule type" value="Genomic_DNA"/>
</dbReference>
<name>A0ABS8JFV1_9GAMM</name>
<proteinExistence type="predicted"/>
<feature type="transmembrane region" description="Helical" evidence="1">
    <location>
        <begin position="7"/>
        <end position="25"/>
    </location>
</feature>
<evidence type="ECO:0000256" key="1">
    <source>
        <dbReference type="SAM" id="Phobius"/>
    </source>
</evidence>
<comment type="caution">
    <text evidence="2">The sequence shown here is derived from an EMBL/GenBank/DDBJ whole genome shotgun (WGS) entry which is preliminary data.</text>
</comment>
<dbReference type="Proteomes" id="UP001165293">
    <property type="component" value="Unassembled WGS sequence"/>
</dbReference>
<evidence type="ECO:0000313" key="2">
    <source>
        <dbReference type="EMBL" id="MCC8362432.1"/>
    </source>
</evidence>
<sequence length="62" mass="6876">MTSTAKPWHVVLGAVLAAFGYWSYFVTLAPLPADMQEARGVIASAEANSHMWFGLRRGRRPK</sequence>
<gene>
    <name evidence="2" type="ORF">LK996_05015</name>
</gene>
<dbReference type="RefSeq" id="WP_230526035.1">
    <property type="nucleotide sequence ID" value="NZ_JAJGAK010000001.1"/>
</dbReference>
<keyword evidence="1" id="KW-1133">Transmembrane helix</keyword>
<organism evidence="2 3">
    <name type="scientific">Noviluteimonas lactosilytica</name>
    <dbReference type="NCBI Taxonomy" id="2888523"/>
    <lineage>
        <taxon>Bacteria</taxon>
        <taxon>Pseudomonadati</taxon>
        <taxon>Pseudomonadota</taxon>
        <taxon>Gammaproteobacteria</taxon>
        <taxon>Lysobacterales</taxon>
        <taxon>Lysobacteraceae</taxon>
        <taxon>Noviluteimonas</taxon>
    </lineage>
</organism>
<evidence type="ECO:0000313" key="3">
    <source>
        <dbReference type="Proteomes" id="UP001165293"/>
    </source>
</evidence>
<keyword evidence="1" id="KW-0472">Membrane</keyword>
<accession>A0ABS8JFV1</accession>
<keyword evidence="1" id="KW-0812">Transmembrane</keyword>
<protein>
    <submittedName>
        <fullName evidence="2">Uncharacterized protein</fullName>
    </submittedName>
</protein>